<dbReference type="PROSITE" id="PS01360">
    <property type="entry name" value="ZF_MYND_1"/>
    <property type="match status" value="1"/>
</dbReference>
<evidence type="ECO:0000259" key="5">
    <source>
        <dbReference type="PROSITE" id="PS50865"/>
    </source>
</evidence>
<evidence type="ECO:0000256" key="1">
    <source>
        <dbReference type="ARBA" id="ARBA00022723"/>
    </source>
</evidence>
<evidence type="ECO:0000256" key="2">
    <source>
        <dbReference type="ARBA" id="ARBA00022771"/>
    </source>
</evidence>
<dbReference type="EMBL" id="JNBR01002420">
    <property type="protein sequence ID" value="OQR82752.1"/>
    <property type="molecule type" value="Genomic_DNA"/>
</dbReference>
<evidence type="ECO:0000313" key="6">
    <source>
        <dbReference type="EMBL" id="OQR82752.1"/>
    </source>
</evidence>
<dbReference type="AlphaFoldDB" id="A0A1V9YAM1"/>
<dbReference type="STRING" id="1202772.A0A1V9YAM1"/>
<keyword evidence="1" id="KW-0479">Metal-binding</keyword>
<organism evidence="6 7">
    <name type="scientific">Achlya hypogyna</name>
    <name type="common">Oomycete</name>
    <name type="synonym">Protoachlya hypogyna</name>
    <dbReference type="NCBI Taxonomy" id="1202772"/>
    <lineage>
        <taxon>Eukaryota</taxon>
        <taxon>Sar</taxon>
        <taxon>Stramenopiles</taxon>
        <taxon>Oomycota</taxon>
        <taxon>Saprolegniomycetes</taxon>
        <taxon>Saprolegniales</taxon>
        <taxon>Achlyaceae</taxon>
        <taxon>Achlya</taxon>
    </lineage>
</organism>
<dbReference type="OrthoDB" id="193263at2759"/>
<dbReference type="GO" id="GO:0008270">
    <property type="term" value="F:zinc ion binding"/>
    <property type="evidence" value="ECO:0007669"/>
    <property type="project" value="UniProtKB-KW"/>
</dbReference>
<accession>A0A1V9YAM1</accession>
<proteinExistence type="predicted"/>
<gene>
    <name evidence="6" type="ORF">ACHHYP_15560</name>
</gene>
<evidence type="ECO:0000313" key="7">
    <source>
        <dbReference type="Proteomes" id="UP000243579"/>
    </source>
</evidence>
<evidence type="ECO:0000256" key="4">
    <source>
        <dbReference type="PROSITE-ProRule" id="PRU00134"/>
    </source>
</evidence>
<dbReference type="Gene3D" id="6.10.140.2220">
    <property type="match status" value="1"/>
</dbReference>
<dbReference type="PANTHER" id="PTHR10237:SF14">
    <property type="entry name" value="MYND-TYPE DOMAIN-CONTAINING PROTEIN"/>
    <property type="match status" value="1"/>
</dbReference>
<dbReference type="InterPro" id="IPR024119">
    <property type="entry name" value="TF_DEAF-1"/>
</dbReference>
<dbReference type="Pfam" id="PF01753">
    <property type="entry name" value="zf-MYND"/>
    <property type="match status" value="1"/>
</dbReference>
<dbReference type="Proteomes" id="UP000243579">
    <property type="component" value="Unassembled WGS sequence"/>
</dbReference>
<name>A0A1V9YAM1_ACHHY</name>
<dbReference type="SUPFAM" id="SSF144232">
    <property type="entry name" value="HIT/MYND zinc finger-like"/>
    <property type="match status" value="1"/>
</dbReference>
<keyword evidence="3" id="KW-0862">Zinc</keyword>
<keyword evidence="2 4" id="KW-0863">Zinc-finger</keyword>
<protein>
    <recommendedName>
        <fullName evidence="5">MYND-type domain-containing protein</fullName>
    </recommendedName>
</protein>
<dbReference type="InterPro" id="IPR002893">
    <property type="entry name" value="Znf_MYND"/>
</dbReference>
<keyword evidence="7" id="KW-1185">Reference proteome</keyword>
<dbReference type="PROSITE" id="PS50865">
    <property type="entry name" value="ZF_MYND_2"/>
    <property type="match status" value="1"/>
</dbReference>
<feature type="domain" description="MYND-type" evidence="5">
    <location>
        <begin position="320"/>
        <end position="361"/>
    </location>
</feature>
<evidence type="ECO:0000256" key="3">
    <source>
        <dbReference type="ARBA" id="ARBA00022833"/>
    </source>
</evidence>
<dbReference type="PANTHER" id="PTHR10237">
    <property type="entry name" value="DEFORMED EPIDERMAL AUTOREGULATORY FACTOR 1 HOMOLOG SUPPRESSIN"/>
    <property type="match status" value="1"/>
</dbReference>
<dbReference type="GO" id="GO:0005634">
    <property type="term" value="C:nucleus"/>
    <property type="evidence" value="ECO:0007669"/>
    <property type="project" value="TreeGrafter"/>
</dbReference>
<comment type="caution">
    <text evidence="6">The sequence shown here is derived from an EMBL/GenBank/DDBJ whole genome shotgun (WGS) entry which is preliminary data.</text>
</comment>
<reference evidence="6 7" key="1">
    <citation type="journal article" date="2014" name="Genome Biol. Evol.">
        <title>The secreted proteins of Achlya hypogyna and Thraustotheca clavata identify the ancestral oomycete secretome and reveal gene acquisitions by horizontal gene transfer.</title>
        <authorList>
            <person name="Misner I."/>
            <person name="Blouin N."/>
            <person name="Leonard G."/>
            <person name="Richards T.A."/>
            <person name="Lane C.E."/>
        </authorList>
    </citation>
    <scope>NUCLEOTIDE SEQUENCE [LARGE SCALE GENOMIC DNA]</scope>
    <source>
        <strain evidence="6 7">ATCC 48635</strain>
    </source>
</reference>
<sequence>MAHLENEFLSKKYQKWDNFKDDDDDDDTAVPVRSQTQYDHAGDADIEIVDQMLLTPAQLEKFKKLDQTKQEIWQIVVRKLRVWSASSQGAEEGDDAIPCRPYAILVNNIYPLGQVVSKKICDPPEVYPSATEILKLSLDAMADPPSSIPQHRPDKIVFADKALVGQLRRSYAALGIECTYLTESEGIDACISELSGHLVRKDLASVGSVSEKPGLALPADAVAAWYEACATFVDLAPWHKLMERQSVQIDATESISLSSKPDSSVQGGSVYVSVLGNSEDPNDDSLKGLALFFTRTDLQRRVLPPGQTLALMENPSLRRCAACDKKAPAGTELKRCTRCQCVFYCDATCQRTHWKAHKVNCVDPKTVAASDSKQAHMWGARELSVFFGGITSMPFDDLDAIDAHQARVGNYRGQALYPTPLLFRHGEPSAPLPSDLLWLTRGLQAINAMLQTAPAFLNASMAGLLGVNAKGEPVDTTEEAKLMVDIPTLVGGSERVTLRNSSVLSMHDVEALRAAIKKKHEEKLAAAESGAAVADDTANDGSCCVM</sequence>
<dbReference type="GO" id="GO:0000981">
    <property type="term" value="F:DNA-binding transcription factor activity, RNA polymerase II-specific"/>
    <property type="evidence" value="ECO:0007669"/>
    <property type="project" value="TreeGrafter"/>
</dbReference>